<evidence type="ECO:0000256" key="1">
    <source>
        <dbReference type="ARBA" id="ARBA00001964"/>
    </source>
</evidence>
<dbReference type="InterPro" id="IPR012000">
    <property type="entry name" value="Thiamin_PyroP_enz_cen_dom"/>
</dbReference>
<name>A0ABR3CT56_9PEZI</name>
<comment type="caution">
    <text evidence="13">The sequence shown here is derived from an EMBL/GenBank/DDBJ whole genome shotgun (WGS) entry which is preliminary data.</text>
</comment>
<evidence type="ECO:0000259" key="12">
    <source>
        <dbReference type="Pfam" id="PF02776"/>
    </source>
</evidence>
<dbReference type="InterPro" id="IPR029035">
    <property type="entry name" value="DHS-like_NAD/FAD-binding_dom"/>
</dbReference>
<dbReference type="Proteomes" id="UP001430584">
    <property type="component" value="Unassembled WGS sequence"/>
</dbReference>
<evidence type="ECO:0000256" key="7">
    <source>
        <dbReference type="ARBA" id="ARBA00023052"/>
    </source>
</evidence>
<dbReference type="CDD" id="cd02005">
    <property type="entry name" value="TPP_PDC_IPDC"/>
    <property type="match status" value="1"/>
</dbReference>
<dbReference type="PIRSF" id="PIRSF036565">
    <property type="entry name" value="Pyruvt_ip_decrb"/>
    <property type="match status" value="1"/>
</dbReference>
<keyword evidence="8" id="KW-0456">Lyase</keyword>
<proteinExistence type="inferred from homology"/>
<keyword evidence="5" id="KW-0210">Decarboxylase</keyword>
<dbReference type="PANTHER" id="PTHR43452">
    <property type="entry name" value="PYRUVATE DECARBOXYLASE"/>
    <property type="match status" value="1"/>
</dbReference>
<dbReference type="InterPro" id="IPR011766">
    <property type="entry name" value="TPP_enzyme_TPP-bd"/>
</dbReference>
<dbReference type="InterPro" id="IPR012110">
    <property type="entry name" value="PDC/IPDC-like"/>
</dbReference>
<evidence type="ECO:0000256" key="3">
    <source>
        <dbReference type="ARBA" id="ARBA00014422"/>
    </source>
</evidence>
<dbReference type="Gene3D" id="3.40.50.970">
    <property type="match status" value="2"/>
</dbReference>
<accession>A0ABR3CT56</accession>
<evidence type="ECO:0000256" key="9">
    <source>
        <dbReference type="RuleBase" id="RU362132"/>
    </source>
</evidence>
<protein>
    <recommendedName>
        <fullName evidence="3">Pyruvate decarboxylase</fullName>
    </recommendedName>
</protein>
<keyword evidence="14" id="KW-1185">Reference proteome</keyword>
<dbReference type="Pfam" id="PF00205">
    <property type="entry name" value="TPP_enzyme_M"/>
    <property type="match status" value="1"/>
</dbReference>
<dbReference type="GeneID" id="92004118"/>
<dbReference type="EMBL" id="JAJVCZ030000001">
    <property type="protein sequence ID" value="KAL0264089.1"/>
    <property type="molecule type" value="Genomic_DNA"/>
</dbReference>
<evidence type="ECO:0000256" key="6">
    <source>
        <dbReference type="ARBA" id="ARBA00022842"/>
    </source>
</evidence>
<evidence type="ECO:0000313" key="14">
    <source>
        <dbReference type="Proteomes" id="UP001430584"/>
    </source>
</evidence>
<comment type="cofactor">
    <cofactor evidence="1">
        <name>thiamine diphosphate</name>
        <dbReference type="ChEBI" id="CHEBI:58937"/>
    </cofactor>
</comment>
<dbReference type="Pfam" id="PF02776">
    <property type="entry name" value="TPP_enzyme_N"/>
    <property type="match status" value="1"/>
</dbReference>
<dbReference type="RefSeq" id="XP_066636829.1">
    <property type="nucleotide sequence ID" value="XM_066771550.1"/>
</dbReference>
<evidence type="ECO:0000256" key="2">
    <source>
        <dbReference type="ARBA" id="ARBA00007812"/>
    </source>
</evidence>
<dbReference type="PANTHER" id="PTHR43452:SF11">
    <property type="entry name" value="PYRUVATE DECARBOXYLASE"/>
    <property type="match status" value="1"/>
</dbReference>
<keyword evidence="7 9" id="KW-0786">Thiamine pyrophosphate</keyword>
<evidence type="ECO:0000313" key="13">
    <source>
        <dbReference type="EMBL" id="KAL0264089.1"/>
    </source>
</evidence>
<dbReference type="CDD" id="cd07038">
    <property type="entry name" value="TPP_PYR_PDC_IPDC_like"/>
    <property type="match status" value="1"/>
</dbReference>
<comment type="similarity">
    <text evidence="2 9">Belongs to the TPP enzyme family.</text>
</comment>
<feature type="domain" description="Thiamine pyrophosphate enzyme N-terminal TPP-binding" evidence="12">
    <location>
        <begin position="8"/>
        <end position="116"/>
    </location>
</feature>
<dbReference type="SUPFAM" id="SSF52518">
    <property type="entry name" value="Thiamin diphosphate-binding fold (THDP-binding)"/>
    <property type="match status" value="2"/>
</dbReference>
<dbReference type="Pfam" id="PF02775">
    <property type="entry name" value="TPP_enzyme_C"/>
    <property type="match status" value="1"/>
</dbReference>
<dbReference type="InterPro" id="IPR047213">
    <property type="entry name" value="TPP_PYR_PDC_IPDC-like"/>
</dbReference>
<evidence type="ECO:0000256" key="4">
    <source>
        <dbReference type="ARBA" id="ARBA00022723"/>
    </source>
</evidence>
<keyword evidence="4" id="KW-0479">Metal-binding</keyword>
<dbReference type="InterPro" id="IPR047214">
    <property type="entry name" value="TPP_PDC_IPDC"/>
</dbReference>
<sequence length="596" mass="62739">MPAATVPLAQYLFTRLSQLGITAIHGVPGDYNLTLLDHLDAAAGQHWVGNAAELSAGYAADGYARTKGFGALVTCFGVGELSALNAVAGAYAEKAPVVLVVGTPPRAAQDARACLHHTLGDGKPGVFAEMYENVSVAQAVLVDAETATKQVDAVLRECVRQSAPVYVAVPMDMVAAAVAAPAAPIDVAVAGGGDAGVEDGVVRALFGKMLGAERPLILVDGFTARFDISDEVNELVAVTGYPTLTTPFGKSIVRETLPGFCGVYAGLAGDPAHQRWVEGCDLVLRFGPLDSDVNTFGFTAKPNPGVTVTFERYSVQMPGDTGASAAATTTTTAVSTKSVLQKLLKRLADSSCAPLPAPQPFPENRELPREQLENLSPPSPDSPVAQQSFWPRMSAFLRAGDVVLTETGTAFYGGQMLALPENTRLLNSSIWLSIGYALAATQGVALAQRELANSASSSRAPGRTILFEGEGSFQLTAEAVSDIVRNRLDVVIFVLNNNGYAVERIIHGFHAQYNDVQPWRYLNAPAFFGAPLDDPAYPVTTSRAGTWGELEDALGDPRLVEGRGLNVVEVCLGMGDAPASMVKFAEYLNKRNKGGA</sequence>
<dbReference type="Gene3D" id="3.40.50.1220">
    <property type="entry name" value="TPP-binding domain"/>
    <property type="match status" value="1"/>
</dbReference>
<dbReference type="InterPro" id="IPR012001">
    <property type="entry name" value="Thiamin_PyroP_enz_TPP-bd_dom"/>
</dbReference>
<evidence type="ECO:0000259" key="11">
    <source>
        <dbReference type="Pfam" id="PF02775"/>
    </source>
</evidence>
<feature type="domain" description="Thiamine pyrophosphate enzyme central" evidence="10">
    <location>
        <begin position="209"/>
        <end position="304"/>
    </location>
</feature>
<feature type="domain" description="Thiamine pyrophosphate enzyme TPP-binding" evidence="11">
    <location>
        <begin position="413"/>
        <end position="505"/>
    </location>
</feature>
<evidence type="ECO:0000256" key="8">
    <source>
        <dbReference type="ARBA" id="ARBA00023239"/>
    </source>
</evidence>
<organism evidence="13 14">
    <name type="scientific">Diplodia seriata</name>
    <dbReference type="NCBI Taxonomy" id="420778"/>
    <lineage>
        <taxon>Eukaryota</taxon>
        <taxon>Fungi</taxon>
        <taxon>Dikarya</taxon>
        <taxon>Ascomycota</taxon>
        <taxon>Pezizomycotina</taxon>
        <taxon>Dothideomycetes</taxon>
        <taxon>Dothideomycetes incertae sedis</taxon>
        <taxon>Botryosphaeriales</taxon>
        <taxon>Botryosphaeriaceae</taxon>
        <taxon>Diplodia</taxon>
    </lineage>
</organism>
<gene>
    <name evidence="13" type="ORF">SLS55_000033</name>
</gene>
<dbReference type="SUPFAM" id="SSF52467">
    <property type="entry name" value="DHS-like NAD/FAD-binding domain"/>
    <property type="match status" value="1"/>
</dbReference>
<evidence type="ECO:0000259" key="10">
    <source>
        <dbReference type="Pfam" id="PF00205"/>
    </source>
</evidence>
<evidence type="ECO:0000256" key="5">
    <source>
        <dbReference type="ARBA" id="ARBA00022793"/>
    </source>
</evidence>
<dbReference type="InterPro" id="IPR029061">
    <property type="entry name" value="THDP-binding"/>
</dbReference>
<keyword evidence="6" id="KW-0460">Magnesium</keyword>
<reference evidence="13 14" key="1">
    <citation type="submission" date="2024-02" db="EMBL/GenBank/DDBJ databases">
        <title>De novo assembly and annotation of 12 fungi associated with fruit tree decline syndrome in Ontario, Canada.</title>
        <authorList>
            <person name="Sulman M."/>
            <person name="Ellouze W."/>
            <person name="Ilyukhin E."/>
        </authorList>
    </citation>
    <scope>NUCLEOTIDE SEQUENCE [LARGE SCALE GENOMIC DNA]</scope>
    <source>
        <strain evidence="13 14">FDS-637</strain>
    </source>
</reference>